<evidence type="ECO:0000313" key="4">
    <source>
        <dbReference type="Proteomes" id="UP000807306"/>
    </source>
</evidence>
<dbReference type="PANTHER" id="PTHR21456">
    <property type="entry name" value="FAMILY WITH SEQUENCE SIMILARITY 102"/>
    <property type="match status" value="1"/>
</dbReference>
<feature type="compositionally biased region" description="Low complexity" evidence="1">
    <location>
        <begin position="176"/>
        <end position="189"/>
    </location>
</feature>
<dbReference type="InterPro" id="IPR019448">
    <property type="entry name" value="NT-C2"/>
</dbReference>
<evidence type="ECO:0000256" key="1">
    <source>
        <dbReference type="SAM" id="MobiDB-lite"/>
    </source>
</evidence>
<dbReference type="OrthoDB" id="3365224at2759"/>
<feature type="compositionally biased region" description="Basic and acidic residues" evidence="1">
    <location>
        <begin position="434"/>
        <end position="463"/>
    </location>
</feature>
<dbReference type="PROSITE" id="PS51840">
    <property type="entry name" value="C2_NT"/>
    <property type="match status" value="1"/>
</dbReference>
<dbReference type="AlphaFoldDB" id="A0A9P6JSA1"/>
<feature type="region of interest" description="Disordered" evidence="1">
    <location>
        <begin position="649"/>
        <end position="700"/>
    </location>
</feature>
<feature type="compositionally biased region" description="Basic and acidic residues" evidence="1">
    <location>
        <begin position="124"/>
        <end position="136"/>
    </location>
</feature>
<dbReference type="Pfam" id="PF10358">
    <property type="entry name" value="NT-C2"/>
    <property type="match status" value="1"/>
</dbReference>
<gene>
    <name evidence="3" type="ORF">CPB83DRAFT_849338</name>
</gene>
<reference evidence="3" key="1">
    <citation type="submission" date="2020-11" db="EMBL/GenBank/DDBJ databases">
        <authorList>
            <consortium name="DOE Joint Genome Institute"/>
            <person name="Ahrendt S."/>
            <person name="Riley R."/>
            <person name="Andreopoulos W."/>
            <person name="Labutti K."/>
            <person name="Pangilinan J."/>
            <person name="Ruiz-Duenas F.J."/>
            <person name="Barrasa J.M."/>
            <person name="Sanchez-Garcia M."/>
            <person name="Camarero S."/>
            <person name="Miyauchi S."/>
            <person name="Serrano A."/>
            <person name="Linde D."/>
            <person name="Babiker R."/>
            <person name="Drula E."/>
            <person name="Ayuso-Fernandez I."/>
            <person name="Pacheco R."/>
            <person name="Padilla G."/>
            <person name="Ferreira P."/>
            <person name="Barriuso J."/>
            <person name="Kellner H."/>
            <person name="Castanera R."/>
            <person name="Alfaro M."/>
            <person name="Ramirez L."/>
            <person name="Pisabarro A.G."/>
            <person name="Kuo A."/>
            <person name="Tritt A."/>
            <person name="Lipzen A."/>
            <person name="He G."/>
            <person name="Yan M."/>
            <person name="Ng V."/>
            <person name="Cullen D."/>
            <person name="Martin F."/>
            <person name="Rosso M.-N."/>
            <person name="Henrissat B."/>
            <person name="Hibbett D."/>
            <person name="Martinez A.T."/>
            <person name="Grigoriev I.V."/>
        </authorList>
    </citation>
    <scope>NUCLEOTIDE SEQUENCE</scope>
    <source>
        <strain evidence="3">CBS 506.95</strain>
    </source>
</reference>
<keyword evidence="4" id="KW-1185">Reference proteome</keyword>
<comment type="caution">
    <text evidence="3">The sequence shown here is derived from an EMBL/GenBank/DDBJ whole genome shotgun (WGS) entry which is preliminary data.</text>
</comment>
<name>A0A9P6JSA1_9AGAR</name>
<organism evidence="3 4">
    <name type="scientific">Crepidotus variabilis</name>
    <dbReference type="NCBI Taxonomy" id="179855"/>
    <lineage>
        <taxon>Eukaryota</taxon>
        <taxon>Fungi</taxon>
        <taxon>Dikarya</taxon>
        <taxon>Basidiomycota</taxon>
        <taxon>Agaricomycotina</taxon>
        <taxon>Agaricomycetes</taxon>
        <taxon>Agaricomycetidae</taxon>
        <taxon>Agaricales</taxon>
        <taxon>Agaricineae</taxon>
        <taxon>Crepidotaceae</taxon>
        <taxon>Crepidotus</taxon>
    </lineage>
</organism>
<sequence length="700" mass="74849">MSHQGNRSLFAPLDEDALKSASLMSPGFKSPGFKSPGLLKSPTRQGLFLNKSLLGNGSSTSINEMPHTPNGLRAQLGHLLPKHAYFRARVVIHQISSVPYVGGEFGVRWKFKGVQMPSSSKQGLLDRVKGRTDTKRTTSNRHHGNGDKAQDAMSPTAGDDAQVHVVSPGGSRSDVNGSTHTGASSSSNSKVQPPTRVNTFSSLSSSMSSHTSSATDTTHLSEWGTSSSHPSAATSNSSTITTVPATTSKSNSGTTTPDAIPPSSTPARGMTNFLPLKEHSVAWSQTLDTTLKFDIDRESSHILANPLKLVVMQRVIPGDPHGNPQNPRLGAVYLNLAEYVGQGSVERRYLLKESKTNATLKLTIELEHISGETHYIAPPLAKGEILTGLAGFLEKDAVKQRPRALDLYGPYRNQEELETDVLAGLKSPARPRTARSERRVAESAEHTETETEDESHDHNHDTTSFEDNDTNSMGSGGNDPANMGVAFDVQRLPVAYGTKTTEMLIEALFNPVKVSDKKEESPFTIYEPSSPRSHKTHSSVSSSPYLSAGVTPRMPAHPGVRPSGLGPTGVSEDRRDMTATIGRRQNSVSADMSSSWTTTTTSDSASDQSSGASTSRKKILHGGRPGGSHSLGGSSVMVVARSTPEGRVVVDHHPRDSTNASTATIPQHHDDSSMNGGGVRGWWKRTITKPGHPTRTAAHA</sequence>
<dbReference type="InterPro" id="IPR039931">
    <property type="entry name" value="EEIG1/2-like"/>
</dbReference>
<dbReference type="EMBL" id="MU157836">
    <property type="protein sequence ID" value="KAF9531106.1"/>
    <property type="molecule type" value="Genomic_DNA"/>
</dbReference>
<feature type="domain" description="C2 NT-type" evidence="2">
    <location>
        <begin position="76"/>
        <end position="368"/>
    </location>
</feature>
<protein>
    <recommendedName>
        <fullName evidence="2">C2 NT-type domain-containing protein</fullName>
    </recommendedName>
</protein>
<proteinExistence type="predicted"/>
<accession>A0A9P6JSA1</accession>
<feature type="compositionally biased region" description="Polar residues" evidence="1">
    <location>
        <begin position="243"/>
        <end position="257"/>
    </location>
</feature>
<evidence type="ECO:0000313" key="3">
    <source>
        <dbReference type="EMBL" id="KAF9531106.1"/>
    </source>
</evidence>
<feature type="compositionally biased region" description="Low complexity" evidence="1">
    <location>
        <begin position="589"/>
        <end position="614"/>
    </location>
</feature>
<dbReference type="PANTHER" id="PTHR21456:SF1">
    <property type="entry name" value="C2 NT-TYPE DOMAIN-CONTAINING PROTEIN"/>
    <property type="match status" value="1"/>
</dbReference>
<feature type="region of interest" description="Disordered" evidence="1">
    <location>
        <begin position="515"/>
        <end position="634"/>
    </location>
</feature>
<feature type="region of interest" description="Disordered" evidence="1">
    <location>
        <begin position="422"/>
        <end position="482"/>
    </location>
</feature>
<dbReference type="Proteomes" id="UP000807306">
    <property type="component" value="Unassembled WGS sequence"/>
</dbReference>
<evidence type="ECO:0000259" key="2">
    <source>
        <dbReference type="PROSITE" id="PS51840"/>
    </source>
</evidence>
<feature type="region of interest" description="Disordered" evidence="1">
    <location>
        <begin position="116"/>
        <end position="270"/>
    </location>
</feature>
<feature type="compositionally biased region" description="Low complexity" evidence="1">
    <location>
        <begin position="199"/>
        <end position="242"/>
    </location>
</feature>